<reference evidence="4 5" key="1">
    <citation type="submission" date="2024-02" db="EMBL/GenBank/DDBJ databases">
        <title>Rhodopirellula caenicola NBRC 110016.</title>
        <authorList>
            <person name="Ichikawa N."/>
            <person name="Katano-Makiyama Y."/>
            <person name="Hidaka K."/>
        </authorList>
    </citation>
    <scope>NUCLEOTIDE SEQUENCE [LARGE SCALE GENOMIC DNA]</scope>
    <source>
        <strain evidence="4 5">NBRC 110016</strain>
    </source>
</reference>
<protein>
    <submittedName>
        <fullName evidence="4">IS4 family transposase ISHti4</fullName>
    </submittedName>
</protein>
<keyword evidence="5" id="KW-1185">Reference proteome</keyword>
<dbReference type="InterPro" id="IPR014735">
    <property type="entry name" value="Transposase_Tn5-like_N"/>
</dbReference>
<dbReference type="Pfam" id="PF01609">
    <property type="entry name" value="DDE_Tnp_1"/>
    <property type="match status" value="1"/>
</dbReference>
<dbReference type="InterPro" id="IPR002559">
    <property type="entry name" value="Transposase_11"/>
</dbReference>
<gene>
    <name evidence="4" type="ORF">Rcae01_06800</name>
</gene>
<dbReference type="Proteomes" id="UP001416858">
    <property type="component" value="Unassembled WGS sequence"/>
</dbReference>
<dbReference type="Pfam" id="PF14706">
    <property type="entry name" value="Tnp_DNA_bind"/>
    <property type="match status" value="1"/>
</dbReference>
<dbReference type="SUPFAM" id="SSF53098">
    <property type="entry name" value="Ribonuclease H-like"/>
    <property type="match status" value="1"/>
</dbReference>
<organism evidence="4 5">
    <name type="scientific">Novipirellula caenicola</name>
    <dbReference type="NCBI Taxonomy" id="1536901"/>
    <lineage>
        <taxon>Bacteria</taxon>
        <taxon>Pseudomonadati</taxon>
        <taxon>Planctomycetota</taxon>
        <taxon>Planctomycetia</taxon>
        <taxon>Pirellulales</taxon>
        <taxon>Pirellulaceae</taxon>
        <taxon>Novipirellula</taxon>
    </lineage>
</organism>
<evidence type="ECO:0000259" key="2">
    <source>
        <dbReference type="Pfam" id="PF02281"/>
    </source>
</evidence>
<dbReference type="InterPro" id="IPR014737">
    <property type="entry name" value="Transposase_Tn5-like_C"/>
</dbReference>
<dbReference type="Gene3D" id="3.90.350.10">
    <property type="entry name" value="Transposase Inhibitor Protein From Tn5, Chain A, domain 1"/>
    <property type="match status" value="1"/>
</dbReference>
<dbReference type="Gene3D" id="1.10.740.10">
    <property type="entry name" value="Transferase Inhibitor Protein From Tn5, Chain"/>
    <property type="match status" value="1"/>
</dbReference>
<feature type="domain" description="Transposase Tn5 dimerisation" evidence="2">
    <location>
        <begin position="396"/>
        <end position="481"/>
    </location>
</feature>
<dbReference type="InterPro" id="IPR003201">
    <property type="entry name" value="Transposase_Tn5"/>
</dbReference>
<dbReference type="InterPro" id="IPR012337">
    <property type="entry name" value="RNaseH-like_sf"/>
</dbReference>
<feature type="domain" description="Transposase IS4-like" evidence="1">
    <location>
        <begin position="216"/>
        <end position="394"/>
    </location>
</feature>
<proteinExistence type="predicted"/>
<dbReference type="EMBL" id="BAABRO010000068">
    <property type="protein sequence ID" value="GAA5511282.1"/>
    <property type="molecule type" value="Genomic_DNA"/>
</dbReference>
<dbReference type="InterPro" id="IPR054836">
    <property type="entry name" value="Tn5_transposase"/>
</dbReference>
<dbReference type="Gene3D" id="1.10.246.40">
    <property type="entry name" value="Tn5 transposase, domain 1"/>
    <property type="match status" value="1"/>
</dbReference>
<sequence length="495" mass="55901">MIWLPTGRIVGSLLPRTPTCPSGLRSFNGVYSMKVVDNETWVMDQFSSCELKHKKRTERLQTVASNMLACPEASLPGQNTQWKDLKAAYRLFDRPEVTHAAVCQPHWEKTRATRPGRYLMISDTTDVDHYSHQATTGLGMLGDGKGRGMQLHSCLAYDCHNQKIVGQAGAMLFYRSKAPKNESRTQRLKRTREGCYWGEVVDQVGPPPEGSQWIHVFDRGADNFESFCHLAQSGCDWIVRAAQLHRNVLDHEGETKKLCDIVDDAQLLGSYELNLRSRPGVAARTAKINVSVATVTFVPPAHRSPYVKQCGVDEVSMRVVFVQEVDAPKGVTPIRWVLLTSLAVETFEDAWQVIEDYEHRWLIEEYHKVIKSGCSIEQHALRTADRLEALIGLISVIGIRLFELKLLGRTEYKTKANGRVPSSWTKCLAILRPNLKVQGLTVYEFFRELGKLGGFLGRKSDGEPGWQTIWRGYRKMQSLLDAMKLTGQIKDEIRG</sequence>
<evidence type="ECO:0000259" key="3">
    <source>
        <dbReference type="Pfam" id="PF14706"/>
    </source>
</evidence>
<dbReference type="NCBIfam" id="NF033590">
    <property type="entry name" value="transpos_IS4_3"/>
    <property type="match status" value="1"/>
</dbReference>
<dbReference type="InterPro" id="IPR038215">
    <property type="entry name" value="TN5-like_N_sf"/>
</dbReference>
<name>A0ABP9W556_9BACT</name>
<evidence type="ECO:0000259" key="1">
    <source>
        <dbReference type="Pfam" id="PF01609"/>
    </source>
</evidence>
<dbReference type="PANTHER" id="PTHR37319">
    <property type="entry name" value="TRANSPOSASE"/>
    <property type="match status" value="1"/>
</dbReference>
<comment type="caution">
    <text evidence="4">The sequence shown here is derived from an EMBL/GenBank/DDBJ whole genome shotgun (WGS) entry which is preliminary data.</text>
</comment>
<feature type="domain" description="Transposase Tn5-like N-terminal" evidence="3">
    <location>
        <begin position="39"/>
        <end position="97"/>
    </location>
</feature>
<evidence type="ECO:0000313" key="4">
    <source>
        <dbReference type="EMBL" id="GAA5511282.1"/>
    </source>
</evidence>
<accession>A0ABP9W556</accession>
<dbReference type="InterPro" id="IPR047768">
    <property type="entry name" value="Tn5p-like"/>
</dbReference>
<evidence type="ECO:0000313" key="5">
    <source>
        <dbReference type="Proteomes" id="UP001416858"/>
    </source>
</evidence>
<dbReference type="Pfam" id="PF02281">
    <property type="entry name" value="Dimer_Tnp_Tn5"/>
    <property type="match status" value="1"/>
</dbReference>
<dbReference type="PANTHER" id="PTHR37319:SF1">
    <property type="entry name" value="TRANSPOSASE TN5 DIMERISATION DOMAIN-CONTAINING PROTEIN"/>
    <property type="match status" value="1"/>
</dbReference>